<dbReference type="InterPro" id="IPR014538">
    <property type="entry name" value="UCP028063_topo_Znf"/>
</dbReference>
<sequence length="229" mass="26386">MLNIFIIVALLVLFFVFAQKYIIKEDNTKDYTYRNHSPVLTAAESTFYRALTDAVGEHGVVFAKVNMAQLLVPVGIRKKKDRFIATNRIAKHYFQFVVCDPRTFEPRVVIELDNGKALNKPKAEREKLLLHVCRSANIPLIGTNIRYSYQVSKLRRLLATHIDLIEPDKEVRFCKKCGSPMVVKVASQGEFKGRRFFTCSRQPQCNYVENYNVVFEDDDLSNNENEEAV</sequence>
<dbReference type="Proteomes" id="UP000184600">
    <property type="component" value="Unassembled WGS sequence"/>
</dbReference>
<feature type="domain" description="DUF2726" evidence="1">
    <location>
        <begin position="37"/>
        <end position="158"/>
    </location>
</feature>
<dbReference type="InterPro" id="IPR024402">
    <property type="entry name" value="DUF2726"/>
</dbReference>
<organism evidence="2 3">
    <name type="scientific">Vibrio quintilis</name>
    <dbReference type="NCBI Taxonomy" id="1117707"/>
    <lineage>
        <taxon>Bacteria</taxon>
        <taxon>Pseudomonadati</taxon>
        <taxon>Pseudomonadota</taxon>
        <taxon>Gammaproteobacteria</taxon>
        <taxon>Vibrionales</taxon>
        <taxon>Vibrionaceae</taxon>
        <taxon>Vibrio</taxon>
    </lineage>
</organism>
<dbReference type="AlphaFoldDB" id="A0A1M7YU90"/>
<dbReference type="PIRSF" id="PIRSF028063">
    <property type="entry name" value="UCP028063"/>
    <property type="match status" value="1"/>
</dbReference>
<reference evidence="3" key="1">
    <citation type="submission" date="2016-12" db="EMBL/GenBank/DDBJ databases">
        <authorList>
            <person name="Rodrigo-Torres L."/>
            <person name="Arahal R.D."/>
            <person name="Lucena T."/>
        </authorList>
    </citation>
    <scope>NUCLEOTIDE SEQUENCE [LARGE SCALE GENOMIC DNA]</scope>
</reference>
<keyword evidence="3" id="KW-1185">Reference proteome</keyword>
<protein>
    <recommendedName>
        <fullName evidence="1">DUF2726 domain-containing protein</fullName>
    </recommendedName>
</protein>
<gene>
    <name evidence="2" type="ORF">VQ7734_01930</name>
</gene>
<accession>A0A1M7YU90</accession>
<dbReference type="STRING" id="1117707.VQ7734_01930"/>
<dbReference type="Gene3D" id="3.30.65.10">
    <property type="entry name" value="Bacterial Topoisomerase I, domain 1"/>
    <property type="match status" value="1"/>
</dbReference>
<evidence type="ECO:0000313" key="2">
    <source>
        <dbReference type="EMBL" id="SHO56163.1"/>
    </source>
</evidence>
<proteinExistence type="predicted"/>
<evidence type="ECO:0000259" key="1">
    <source>
        <dbReference type="Pfam" id="PF10881"/>
    </source>
</evidence>
<name>A0A1M7YU90_9VIBR</name>
<dbReference type="EMBL" id="FRFG01000021">
    <property type="protein sequence ID" value="SHO56163.1"/>
    <property type="molecule type" value="Genomic_DNA"/>
</dbReference>
<evidence type="ECO:0000313" key="3">
    <source>
        <dbReference type="Proteomes" id="UP000184600"/>
    </source>
</evidence>
<dbReference type="RefSeq" id="WP_073581864.1">
    <property type="nucleotide sequence ID" value="NZ_AP024897.1"/>
</dbReference>
<dbReference type="Pfam" id="PF10881">
    <property type="entry name" value="DUF2726"/>
    <property type="match status" value="1"/>
</dbReference>
<dbReference type="OrthoDB" id="5782056at2"/>